<dbReference type="Pfam" id="PF20239">
    <property type="entry name" value="DUF6596"/>
    <property type="match status" value="1"/>
</dbReference>
<dbReference type="PANTHER" id="PTHR47756">
    <property type="entry name" value="BLL6612 PROTEIN-RELATED"/>
    <property type="match status" value="1"/>
</dbReference>
<dbReference type="KEGG" id="nod:FOH10_23095"/>
<keyword evidence="4" id="KW-0238">DNA-binding</keyword>
<dbReference type="Pfam" id="PF04542">
    <property type="entry name" value="Sigma70_r2"/>
    <property type="match status" value="1"/>
</dbReference>
<dbReference type="GeneID" id="80335251"/>
<dbReference type="Gene3D" id="1.10.10.10">
    <property type="entry name" value="Winged helix-like DNA-binding domain superfamily/Winged helix DNA-binding domain"/>
    <property type="match status" value="1"/>
</dbReference>
<dbReference type="GO" id="GO:0003677">
    <property type="term" value="F:DNA binding"/>
    <property type="evidence" value="ECO:0007669"/>
    <property type="project" value="UniProtKB-KW"/>
</dbReference>
<feature type="domain" description="RNA polymerase sigma factor 70 region 4 type 2" evidence="8">
    <location>
        <begin position="129"/>
        <end position="178"/>
    </location>
</feature>
<evidence type="ECO:0000259" key="7">
    <source>
        <dbReference type="Pfam" id="PF04542"/>
    </source>
</evidence>
<gene>
    <name evidence="10" type="ORF">FOH10_23095</name>
</gene>
<evidence type="ECO:0000256" key="6">
    <source>
        <dbReference type="SAM" id="MobiDB-lite"/>
    </source>
</evidence>
<feature type="domain" description="DUF6596" evidence="9">
    <location>
        <begin position="203"/>
        <end position="303"/>
    </location>
</feature>
<dbReference type="InterPro" id="IPR013324">
    <property type="entry name" value="RNA_pol_sigma_r3/r4-like"/>
</dbReference>
<evidence type="ECO:0000256" key="3">
    <source>
        <dbReference type="ARBA" id="ARBA00023082"/>
    </source>
</evidence>
<name>A0A516NQK4_9NOCA</name>
<dbReference type="AlphaFoldDB" id="A0A516NQK4"/>
<evidence type="ECO:0000259" key="9">
    <source>
        <dbReference type="Pfam" id="PF20239"/>
    </source>
</evidence>
<evidence type="ECO:0000256" key="5">
    <source>
        <dbReference type="ARBA" id="ARBA00023163"/>
    </source>
</evidence>
<protein>
    <submittedName>
        <fullName evidence="10">RNA polymerase sigma factor</fullName>
    </submittedName>
</protein>
<dbReference type="InterPro" id="IPR013325">
    <property type="entry name" value="RNA_pol_sigma_r2"/>
</dbReference>
<dbReference type="SUPFAM" id="SSF88659">
    <property type="entry name" value="Sigma3 and sigma4 domains of RNA polymerase sigma factors"/>
    <property type="match status" value="1"/>
</dbReference>
<evidence type="ECO:0000256" key="4">
    <source>
        <dbReference type="ARBA" id="ARBA00023125"/>
    </source>
</evidence>
<dbReference type="GO" id="GO:0006352">
    <property type="term" value="P:DNA-templated transcription initiation"/>
    <property type="evidence" value="ECO:0007669"/>
    <property type="project" value="InterPro"/>
</dbReference>
<evidence type="ECO:0000259" key="8">
    <source>
        <dbReference type="Pfam" id="PF08281"/>
    </source>
</evidence>
<sequence length="444" mass="48122">MSPKTPERHSNPRSGQRVSSGVDPEVEDLLREFAPQVLGILVRRYGDFDSAEDAVQEALLAAALQWPDEGVPEHPRAWLVQVAQRRLVDTVRAEVARRQRESTTAFREAATTVEAGAAAGDDSLTLFFLCCHPALPPAGSIALTLRAVGGLTTAEIAHAFLVPEATMAQRIARAKKKLGGVDRPFAMPADDDPAQAARDWRDRLGSVLRVLYLMFTEGHTTTAGPQIRRGDLAAEAIRLTRAVHRQLPDDPEVTGLLALMLLTDARRAARSGPSGELVPLAEQDRTRWDRDMIAEGMRLATRAVGAGLRGPYRIQAAIAALHAQARRAEDTDWERILLLYNTLDAIAPNPMVTLNRAVATAMVHGPAAGLAMAAPLDRTLTDTHRLAAVRGHLHEMAGDPTAAIACYTTAARRTTSLPERDYLTLRAARLRQEMDTRSGGTGSP</sequence>
<dbReference type="RefSeq" id="WP_143982290.1">
    <property type="nucleotide sequence ID" value="NZ_CP041695.1"/>
</dbReference>
<evidence type="ECO:0000313" key="11">
    <source>
        <dbReference type="Proteomes" id="UP000317039"/>
    </source>
</evidence>
<comment type="similarity">
    <text evidence="1">Belongs to the sigma-70 factor family. ECF subfamily.</text>
</comment>
<dbReference type="PANTHER" id="PTHR47756:SF2">
    <property type="entry name" value="BLL6612 PROTEIN"/>
    <property type="match status" value="1"/>
</dbReference>
<dbReference type="InterPro" id="IPR046531">
    <property type="entry name" value="DUF6596"/>
</dbReference>
<organism evidence="10 11">
    <name type="scientific">Nocardia otitidiscaviarum</name>
    <dbReference type="NCBI Taxonomy" id="1823"/>
    <lineage>
        <taxon>Bacteria</taxon>
        <taxon>Bacillati</taxon>
        <taxon>Actinomycetota</taxon>
        <taxon>Actinomycetes</taxon>
        <taxon>Mycobacteriales</taxon>
        <taxon>Nocardiaceae</taxon>
        <taxon>Nocardia</taxon>
    </lineage>
</organism>
<dbReference type="Gene3D" id="1.10.1740.10">
    <property type="match status" value="1"/>
</dbReference>
<dbReference type="EMBL" id="CP041695">
    <property type="protein sequence ID" value="QDP81169.1"/>
    <property type="molecule type" value="Genomic_DNA"/>
</dbReference>
<accession>A0A516NQK4</accession>
<keyword evidence="3" id="KW-0731">Sigma factor</keyword>
<keyword evidence="2" id="KW-0805">Transcription regulation</keyword>
<feature type="compositionally biased region" description="Basic and acidic residues" evidence="6">
    <location>
        <begin position="1"/>
        <end position="10"/>
    </location>
</feature>
<dbReference type="GO" id="GO:0016987">
    <property type="term" value="F:sigma factor activity"/>
    <property type="evidence" value="ECO:0007669"/>
    <property type="project" value="UniProtKB-KW"/>
</dbReference>
<dbReference type="Pfam" id="PF08281">
    <property type="entry name" value="Sigma70_r4_2"/>
    <property type="match status" value="1"/>
</dbReference>
<dbReference type="InterPro" id="IPR007627">
    <property type="entry name" value="RNA_pol_sigma70_r2"/>
</dbReference>
<feature type="region of interest" description="Disordered" evidence="6">
    <location>
        <begin position="1"/>
        <end position="22"/>
    </location>
</feature>
<dbReference type="SUPFAM" id="SSF88946">
    <property type="entry name" value="Sigma2 domain of RNA polymerase sigma factors"/>
    <property type="match status" value="1"/>
</dbReference>
<feature type="domain" description="RNA polymerase sigma-70 region 2" evidence="7">
    <location>
        <begin position="29"/>
        <end position="94"/>
    </location>
</feature>
<reference evidence="10 11" key="1">
    <citation type="submission" date="2019-07" db="EMBL/GenBank/DDBJ databases">
        <title>Complete Genome Sequence and Methylome Analysis of Nocardia otitidis-caviarum NEB252.</title>
        <authorList>
            <person name="Fomenkov A."/>
            <person name="Anton B.P."/>
            <person name="Vincze T."/>
            <person name="Roberts R.J."/>
        </authorList>
    </citation>
    <scope>NUCLEOTIDE SEQUENCE [LARGE SCALE GENOMIC DNA]</scope>
    <source>
        <strain evidence="10 11">NEB252</strain>
    </source>
</reference>
<proteinExistence type="inferred from homology"/>
<keyword evidence="5" id="KW-0804">Transcription</keyword>
<evidence type="ECO:0000256" key="1">
    <source>
        <dbReference type="ARBA" id="ARBA00010641"/>
    </source>
</evidence>
<dbReference type="InterPro" id="IPR036388">
    <property type="entry name" value="WH-like_DNA-bd_sf"/>
</dbReference>
<dbReference type="Proteomes" id="UP000317039">
    <property type="component" value="Chromosome"/>
</dbReference>
<evidence type="ECO:0000313" key="10">
    <source>
        <dbReference type="EMBL" id="QDP81169.1"/>
    </source>
</evidence>
<evidence type="ECO:0000256" key="2">
    <source>
        <dbReference type="ARBA" id="ARBA00023015"/>
    </source>
</evidence>
<dbReference type="InterPro" id="IPR013249">
    <property type="entry name" value="RNA_pol_sigma70_r4_t2"/>
</dbReference>